<name>A0A2P2MEJ4_RHIMU</name>
<organism evidence="1">
    <name type="scientific">Rhizophora mucronata</name>
    <name type="common">Asiatic mangrove</name>
    <dbReference type="NCBI Taxonomy" id="61149"/>
    <lineage>
        <taxon>Eukaryota</taxon>
        <taxon>Viridiplantae</taxon>
        <taxon>Streptophyta</taxon>
        <taxon>Embryophyta</taxon>
        <taxon>Tracheophyta</taxon>
        <taxon>Spermatophyta</taxon>
        <taxon>Magnoliopsida</taxon>
        <taxon>eudicotyledons</taxon>
        <taxon>Gunneridae</taxon>
        <taxon>Pentapetalae</taxon>
        <taxon>rosids</taxon>
        <taxon>fabids</taxon>
        <taxon>Malpighiales</taxon>
        <taxon>Rhizophoraceae</taxon>
        <taxon>Rhizophora</taxon>
    </lineage>
</organism>
<sequence>MTEKYNCFPNINSSQQKQRQYIRRKILSSASKLASHQYEKGKHVPINMYSNLPYIISTTRSQLHPLNFTMYQTEFVSSIVV</sequence>
<accession>A0A2P2MEJ4</accession>
<dbReference type="EMBL" id="GGEC01048110">
    <property type="protein sequence ID" value="MBX28594.1"/>
    <property type="molecule type" value="Transcribed_RNA"/>
</dbReference>
<dbReference type="AlphaFoldDB" id="A0A2P2MEJ4"/>
<evidence type="ECO:0000313" key="1">
    <source>
        <dbReference type="EMBL" id="MBX28594.1"/>
    </source>
</evidence>
<reference evidence="1" key="1">
    <citation type="submission" date="2018-02" db="EMBL/GenBank/DDBJ databases">
        <title>Rhizophora mucronata_Transcriptome.</title>
        <authorList>
            <person name="Meera S.P."/>
            <person name="Sreeshan A."/>
            <person name="Augustine A."/>
        </authorList>
    </citation>
    <scope>NUCLEOTIDE SEQUENCE</scope>
    <source>
        <tissue evidence="1">Leaf</tissue>
    </source>
</reference>
<proteinExistence type="predicted"/>
<protein>
    <submittedName>
        <fullName evidence="1">Uncharacterized protein MANES_05G174500</fullName>
    </submittedName>
</protein>